<evidence type="ECO:0000256" key="3">
    <source>
        <dbReference type="ARBA" id="ARBA00022679"/>
    </source>
</evidence>
<accession>A0A1H5S2N7</accession>
<feature type="transmembrane region" description="Helical" evidence="8">
    <location>
        <begin position="71"/>
        <end position="91"/>
    </location>
</feature>
<dbReference type="AlphaFoldDB" id="A0A1H5S2N7"/>
<evidence type="ECO:0000256" key="4">
    <source>
        <dbReference type="ARBA" id="ARBA00022692"/>
    </source>
</evidence>
<evidence type="ECO:0000256" key="8">
    <source>
        <dbReference type="SAM" id="Phobius"/>
    </source>
</evidence>
<feature type="transmembrane region" description="Helical" evidence="8">
    <location>
        <begin position="103"/>
        <end position="120"/>
    </location>
</feature>
<dbReference type="GO" id="GO:0016020">
    <property type="term" value="C:membrane"/>
    <property type="evidence" value="ECO:0007669"/>
    <property type="project" value="UniProtKB-SubCell"/>
</dbReference>
<evidence type="ECO:0000256" key="7">
    <source>
        <dbReference type="ARBA" id="ARBA00023169"/>
    </source>
</evidence>
<dbReference type="EMBL" id="FNUY01000001">
    <property type="protein sequence ID" value="SEF44740.1"/>
    <property type="molecule type" value="Genomic_DNA"/>
</dbReference>
<protein>
    <submittedName>
        <fullName evidence="10">Undecaprenyl-phosphate galactose phosphotransferase, WbaP/exopolysaccharide biosynthesis polyprenyl glycosylphosphotransferase</fullName>
    </submittedName>
</protein>
<feature type="transmembrane region" description="Helical" evidence="8">
    <location>
        <begin position="292"/>
        <end position="316"/>
    </location>
</feature>
<reference evidence="10 11" key="1">
    <citation type="submission" date="2016-10" db="EMBL/GenBank/DDBJ databases">
        <authorList>
            <person name="de Groot N.N."/>
        </authorList>
    </citation>
    <scope>NUCLEOTIDE SEQUENCE [LARGE SCALE GENOMIC DNA]</scope>
    <source>
        <strain evidence="10 11">DSM 26656</strain>
    </source>
</reference>
<evidence type="ECO:0000259" key="9">
    <source>
        <dbReference type="Pfam" id="PF02397"/>
    </source>
</evidence>
<organism evidence="10 11">
    <name type="scientific">Bosea lathyri</name>
    <dbReference type="NCBI Taxonomy" id="1036778"/>
    <lineage>
        <taxon>Bacteria</taxon>
        <taxon>Pseudomonadati</taxon>
        <taxon>Pseudomonadota</taxon>
        <taxon>Alphaproteobacteria</taxon>
        <taxon>Hyphomicrobiales</taxon>
        <taxon>Boseaceae</taxon>
        <taxon>Bosea</taxon>
    </lineage>
</organism>
<name>A0A1H5S2N7_9HYPH</name>
<gene>
    <name evidence="10" type="ORF">SAMN04488115_101118</name>
</gene>
<sequence length="489" mass="52915">MQWGVPSATAQMDWSKLAPSTASSHHAFRWSPRRAVVVAALMTCDYLAAAIAVAASEILVPPASWAWAEGALVLFAALAPLHAFIGLYGCWGPCPIARLRLRALGAMGLGVAMVAVTAAWNSTADMAAIGVVTALLFIIGYYLEGMARLPLMQSGLWGAPTVLIGSPEQCAQLARTLLEQPKLGLNPIGIVCDPPESGQWPDTALPVLCGMADMHRLPGVVEVAIIAASDLKGSEVAEATHLSRLPFAHVIVAEGTGGIPNLGLRTRNLGSAVGLEVRFDLFRSGNLAVKRAVDLLVAIPATIVAAPLIAILALAIKFADPGPAFYRQRRVGRDGRVLNVLKLRTMYGNAEERLREHLQDNPDAQAEWARFFKLSADPRVLPAIGHFLRRSSLDELPQLWNILRGEMSLVGPRPFPDYHMNSFDTAFQTLRVSVPPGLTGLWQVSSRSGGDIDVQQEQDLFYIRNWSIWLDLYIIIETFPAVFTARGAK</sequence>
<feature type="transmembrane region" description="Helical" evidence="8">
    <location>
        <begin position="35"/>
        <end position="59"/>
    </location>
</feature>
<evidence type="ECO:0000313" key="11">
    <source>
        <dbReference type="Proteomes" id="UP000236743"/>
    </source>
</evidence>
<comment type="similarity">
    <text evidence="2">Belongs to the bacterial sugar transferase family.</text>
</comment>
<keyword evidence="6 8" id="KW-0472">Membrane</keyword>
<feature type="transmembrane region" description="Helical" evidence="8">
    <location>
        <begin position="126"/>
        <end position="143"/>
    </location>
</feature>
<keyword evidence="7" id="KW-0270">Exopolysaccharide synthesis</keyword>
<dbReference type="GO" id="GO:0016780">
    <property type="term" value="F:phosphotransferase activity, for other substituted phosphate groups"/>
    <property type="evidence" value="ECO:0007669"/>
    <property type="project" value="TreeGrafter"/>
</dbReference>
<dbReference type="PANTHER" id="PTHR30576:SF0">
    <property type="entry name" value="UNDECAPRENYL-PHOSPHATE N-ACETYLGALACTOSAMINYL 1-PHOSPHATE TRANSFERASE-RELATED"/>
    <property type="match status" value="1"/>
</dbReference>
<evidence type="ECO:0000256" key="6">
    <source>
        <dbReference type="ARBA" id="ARBA00023136"/>
    </source>
</evidence>
<comment type="subcellular location">
    <subcellularLocation>
        <location evidence="1">Membrane</location>
        <topology evidence="1">Multi-pass membrane protein</topology>
    </subcellularLocation>
</comment>
<keyword evidence="4 8" id="KW-0812">Transmembrane</keyword>
<dbReference type="NCBIfam" id="TIGR03025">
    <property type="entry name" value="EPS_sugtrans"/>
    <property type="match status" value="1"/>
</dbReference>
<evidence type="ECO:0000256" key="5">
    <source>
        <dbReference type="ARBA" id="ARBA00022989"/>
    </source>
</evidence>
<keyword evidence="3 10" id="KW-0808">Transferase</keyword>
<feature type="domain" description="Bacterial sugar transferase" evidence="9">
    <location>
        <begin position="290"/>
        <end position="483"/>
    </location>
</feature>
<dbReference type="InterPro" id="IPR017475">
    <property type="entry name" value="EPS_sugar_tfrase"/>
</dbReference>
<evidence type="ECO:0000256" key="1">
    <source>
        <dbReference type="ARBA" id="ARBA00004141"/>
    </source>
</evidence>
<dbReference type="Proteomes" id="UP000236743">
    <property type="component" value="Unassembled WGS sequence"/>
</dbReference>
<evidence type="ECO:0000256" key="2">
    <source>
        <dbReference type="ARBA" id="ARBA00006464"/>
    </source>
</evidence>
<dbReference type="PANTHER" id="PTHR30576">
    <property type="entry name" value="COLANIC BIOSYNTHESIS UDP-GLUCOSE LIPID CARRIER TRANSFERASE"/>
    <property type="match status" value="1"/>
</dbReference>
<dbReference type="GO" id="GO:0000271">
    <property type="term" value="P:polysaccharide biosynthetic process"/>
    <property type="evidence" value="ECO:0007669"/>
    <property type="project" value="UniProtKB-KW"/>
</dbReference>
<keyword evidence="5 8" id="KW-1133">Transmembrane helix</keyword>
<keyword evidence="11" id="KW-1185">Reference proteome</keyword>
<evidence type="ECO:0000313" key="10">
    <source>
        <dbReference type="EMBL" id="SEF44740.1"/>
    </source>
</evidence>
<dbReference type="Pfam" id="PF02397">
    <property type="entry name" value="Bac_transf"/>
    <property type="match status" value="1"/>
</dbReference>
<dbReference type="InterPro" id="IPR003362">
    <property type="entry name" value="Bact_transf"/>
</dbReference>
<proteinExistence type="inferred from homology"/>